<dbReference type="Proteomes" id="UP000789595">
    <property type="component" value="Unassembled WGS sequence"/>
</dbReference>
<protein>
    <recommendedName>
        <fullName evidence="1">cDENN domain-containing protein</fullName>
    </recommendedName>
</protein>
<proteinExistence type="predicted"/>
<evidence type="ECO:0000313" key="2">
    <source>
        <dbReference type="EMBL" id="CAH0373300.1"/>
    </source>
</evidence>
<dbReference type="AlphaFoldDB" id="A0A8J2X099"/>
<evidence type="ECO:0000313" key="3">
    <source>
        <dbReference type="Proteomes" id="UP000789595"/>
    </source>
</evidence>
<evidence type="ECO:0000259" key="1">
    <source>
        <dbReference type="Pfam" id="PF02141"/>
    </source>
</evidence>
<name>A0A8J2X099_9STRA</name>
<gene>
    <name evidence="2" type="ORF">PECAL_4P04870</name>
</gene>
<organism evidence="2 3">
    <name type="scientific">Pelagomonas calceolata</name>
    <dbReference type="NCBI Taxonomy" id="35677"/>
    <lineage>
        <taxon>Eukaryota</taxon>
        <taxon>Sar</taxon>
        <taxon>Stramenopiles</taxon>
        <taxon>Ochrophyta</taxon>
        <taxon>Pelagophyceae</taxon>
        <taxon>Pelagomonadales</taxon>
        <taxon>Pelagomonadaceae</taxon>
        <taxon>Pelagomonas</taxon>
    </lineage>
</organism>
<dbReference type="EMBL" id="CAKKNE010000004">
    <property type="protein sequence ID" value="CAH0373300.1"/>
    <property type="molecule type" value="Genomic_DNA"/>
</dbReference>
<dbReference type="GO" id="GO:0031410">
    <property type="term" value="C:cytoplasmic vesicle"/>
    <property type="evidence" value="ECO:0007669"/>
    <property type="project" value="TreeGrafter"/>
</dbReference>
<dbReference type="InterPro" id="IPR043153">
    <property type="entry name" value="DENN_C"/>
</dbReference>
<dbReference type="PANTHER" id="PTHR12296:SF21">
    <property type="entry name" value="DENN DOMAIN-CONTAINING PROTEIN 3"/>
    <property type="match status" value="1"/>
</dbReference>
<comment type="caution">
    <text evidence="2">The sequence shown here is derived from an EMBL/GenBank/DDBJ whole genome shotgun (WGS) entry which is preliminary data.</text>
</comment>
<dbReference type="PANTHER" id="PTHR12296">
    <property type="entry name" value="DENN DOMAIN-CONTAINING PROTEIN 4"/>
    <property type="match status" value="1"/>
</dbReference>
<dbReference type="GO" id="GO:0032483">
    <property type="term" value="P:regulation of Rab protein signal transduction"/>
    <property type="evidence" value="ECO:0007669"/>
    <property type="project" value="TreeGrafter"/>
</dbReference>
<keyword evidence="3" id="KW-1185">Reference proteome</keyword>
<sequence length="1024" mass="110684">METFAICGIDHTTTTDDDEEHAQVIVDVAVIAADAAVDAPWERCVGETNIGLGLRRVGIAVRKAARTDAPAYVVDARISATRPGNDRGWTACAQLNGANPSLSSGGLTGSLRAPLLLWRRVAAPSDRAAPLVALRLTTGTPQKPWAPLSIPTTTNFPRTTALFDRRGQARLYGVRAPPMKAPPQILASWGRPPPRLADLVFDDDASVKRKPRDSLTFEEFSFSLTDATGAITFVSCVRFDAPLSNQQGAEIRCEPVAFCLLYRRSDARAAMRTACVELYRLYLSKHPRAFRVLLATLAHLPLPSPDERVDLRISFVDEDGSMAPLREISVRSSRLLRAGLRSVDDAQAWRAFLSSLAPDNLVRVVELALLERPLLVCASSTPSWFLDCLRAVLYPLHWALPCVDRVPRDIGHDLVSGVVPLLAACRLGPGAAPARNRCFSEPVDHSVVVVDLDSKEIDFGLKLHASAPRISQMHRRRCCGALRVIGDIDGEGVAIRDVFAQLVASVLEGHRACLNLQKRDTRRLSVSDIIDAKRFSRGDPFRCELGETQAFAEFVRRAVEPDVDDGAVDVTVGGLAAQLRARDETTIECSAAVTLPCVASTEETNWASLVGDASERVDFEDLRMRIQTASASDAATPAERYRRDALAAAGRSQLNLDADPARGAVRDVAELHFLTLPRFVRRRRTAAQMAWGLLRALGLLRHLLANRLVPSEAAWRALLLAAGQIKATATDLTVREFARDVARALFREMQAWDIKIGPQTFALWSLAVAGDEDAGYATEDDELAAPRLFARSATWSAEDAGNECPWLWDAGAQFCQERGVSTADLGVLCAKDDDACYAPGDAFFGRGGSPPTPKLPEASERRIVLKPGAVGCEACGARAPEPAVLAAVLHGCLGQSACAKCGASGDGVKPTLVVLDSVIGPQVVAYLAPRAIRLDVDARIRRHGEASLAAARVVADAPDVFYSALWWSARLRLPPPFRGRGDHALHLALQSSSGDVGKDDRLAGARDAFGTLPRSGLEVWLPAF</sequence>
<reference evidence="2" key="1">
    <citation type="submission" date="2021-11" db="EMBL/GenBank/DDBJ databases">
        <authorList>
            <consortium name="Genoscope - CEA"/>
            <person name="William W."/>
        </authorList>
    </citation>
    <scope>NUCLEOTIDE SEQUENCE</scope>
</reference>
<dbReference type="InterPro" id="IPR001194">
    <property type="entry name" value="cDENN_dom"/>
</dbReference>
<dbReference type="Gene3D" id="3.40.50.11500">
    <property type="match status" value="1"/>
</dbReference>
<accession>A0A8J2X099</accession>
<dbReference type="Pfam" id="PF02141">
    <property type="entry name" value="DENN"/>
    <property type="match status" value="1"/>
</dbReference>
<feature type="domain" description="cDENN" evidence="1">
    <location>
        <begin position="256"/>
        <end position="425"/>
    </location>
</feature>
<dbReference type="InterPro" id="IPR051696">
    <property type="entry name" value="DENN_Domain_GEFs"/>
</dbReference>